<organism evidence="2 3">
    <name type="scientific">Ciceribacter selenitireducens ATCC BAA-1503</name>
    <dbReference type="NCBI Taxonomy" id="1336235"/>
    <lineage>
        <taxon>Bacteria</taxon>
        <taxon>Pseudomonadati</taxon>
        <taxon>Pseudomonadota</taxon>
        <taxon>Alphaproteobacteria</taxon>
        <taxon>Hyphomicrobiales</taxon>
        <taxon>Rhizobiaceae</taxon>
        <taxon>Ciceribacter</taxon>
    </lineage>
</organism>
<keyword evidence="3" id="KW-1185">Reference proteome</keyword>
<dbReference type="EMBL" id="UEYP01000003">
    <property type="protein sequence ID" value="SSC67200.1"/>
    <property type="molecule type" value="Genomic_DNA"/>
</dbReference>
<evidence type="ECO:0000256" key="1">
    <source>
        <dbReference type="SAM" id="MobiDB-lite"/>
    </source>
</evidence>
<evidence type="ECO:0000313" key="2">
    <source>
        <dbReference type="EMBL" id="SSC67200.1"/>
    </source>
</evidence>
<protein>
    <submittedName>
        <fullName evidence="2">Uncharacterized protein</fullName>
    </submittedName>
</protein>
<accession>A0A376AHN0</accession>
<feature type="region of interest" description="Disordered" evidence="1">
    <location>
        <begin position="43"/>
        <end position="68"/>
    </location>
</feature>
<feature type="compositionally biased region" description="Low complexity" evidence="1">
    <location>
        <begin position="43"/>
        <end position="56"/>
    </location>
</feature>
<sequence length="68" mass="6815">MRVIVSPPGNATLRYVRAVQNPDPSSHRHGELACVCSTAPTAPTSSTSTMTGASAADCGSDIVPAGST</sequence>
<name>A0A376AHN0_9HYPH</name>
<reference evidence="3" key="1">
    <citation type="submission" date="2018-07" db="EMBL/GenBank/DDBJ databases">
        <authorList>
            <person name="Peiro R."/>
            <person name="Begona"/>
            <person name="Cbmso G."/>
            <person name="Lopez M."/>
            <person name="Gonzalez S."/>
        </authorList>
    </citation>
    <scope>NUCLEOTIDE SEQUENCE [LARGE SCALE GENOMIC DNA]</scope>
</reference>
<dbReference type="Proteomes" id="UP000254764">
    <property type="component" value="Unassembled WGS sequence"/>
</dbReference>
<dbReference type="AlphaFoldDB" id="A0A376AHN0"/>
<proteinExistence type="predicted"/>
<gene>
    <name evidence="2" type="ORF">RHIZ70_2908</name>
</gene>
<evidence type="ECO:0000313" key="3">
    <source>
        <dbReference type="Proteomes" id="UP000254764"/>
    </source>
</evidence>